<gene>
    <name evidence="1" type="ORF">OPDIPICF_03227</name>
</gene>
<protein>
    <recommendedName>
        <fullName evidence="3">Transposase</fullName>
    </recommendedName>
</protein>
<dbReference type="Proteomes" id="UP000441399">
    <property type="component" value="Unassembled WGS sequence"/>
</dbReference>
<evidence type="ECO:0008006" key="3">
    <source>
        <dbReference type="Google" id="ProtNLM"/>
    </source>
</evidence>
<keyword evidence="2" id="KW-1185">Reference proteome</keyword>
<dbReference type="EMBL" id="CACSIO010000060">
    <property type="protein sequence ID" value="CAA0124758.1"/>
    <property type="molecule type" value="Genomic_DNA"/>
</dbReference>
<reference evidence="1 2" key="1">
    <citation type="submission" date="2019-11" db="EMBL/GenBank/DDBJ databases">
        <authorList>
            <person name="Holert J."/>
        </authorList>
    </citation>
    <scope>NUCLEOTIDE SEQUENCE [LARGE SCALE GENOMIC DNA]</scope>
    <source>
        <strain evidence="1">SB11_3</strain>
    </source>
</reference>
<dbReference type="AlphaFoldDB" id="A0A5S9R0A9"/>
<sequence length="95" mass="10935">MDKATGLPFELIDYIHLVEWTGRQIREDKRGYIEGVQPSILVRLDIEPEKWLIATSQFEARFKRMAGAVEYVKDAVRSMYLVLSQDVGAARMLFG</sequence>
<evidence type="ECO:0000313" key="1">
    <source>
        <dbReference type="EMBL" id="CAA0124758.1"/>
    </source>
</evidence>
<accession>A0A5S9R0A9</accession>
<name>A0A5S9R0A9_9GAMM</name>
<organism evidence="1 2">
    <name type="scientific">BD1-7 clade bacterium</name>
    <dbReference type="NCBI Taxonomy" id="2029982"/>
    <lineage>
        <taxon>Bacteria</taxon>
        <taxon>Pseudomonadati</taxon>
        <taxon>Pseudomonadota</taxon>
        <taxon>Gammaproteobacteria</taxon>
        <taxon>Cellvibrionales</taxon>
        <taxon>Spongiibacteraceae</taxon>
        <taxon>BD1-7 clade</taxon>
    </lineage>
</organism>
<evidence type="ECO:0000313" key="2">
    <source>
        <dbReference type="Proteomes" id="UP000441399"/>
    </source>
</evidence>
<proteinExistence type="predicted"/>